<gene>
    <name evidence="2" type="ORF">LCGC14_1764780</name>
</gene>
<evidence type="ECO:0000256" key="1">
    <source>
        <dbReference type="SAM" id="MobiDB-lite"/>
    </source>
</evidence>
<organism evidence="2">
    <name type="scientific">marine sediment metagenome</name>
    <dbReference type="NCBI Taxonomy" id="412755"/>
    <lineage>
        <taxon>unclassified sequences</taxon>
        <taxon>metagenomes</taxon>
        <taxon>ecological metagenomes</taxon>
    </lineage>
</organism>
<comment type="caution">
    <text evidence="2">The sequence shown here is derived from an EMBL/GenBank/DDBJ whole genome shotgun (WGS) entry which is preliminary data.</text>
</comment>
<sequence>MTELSNKMDSIGKNGYRADMARRILKGQEDGMVKQAIILDIIGVLQDLDGDTLTELYEHVKILRKRQQILPEQPTDGQAEASEGKPETPADSTGIGGDCGNCGAEDTRLYSCISGGQKVDICAECARMARLQEAQELP</sequence>
<protein>
    <submittedName>
        <fullName evidence="2">Uncharacterized protein</fullName>
    </submittedName>
</protein>
<accession>A0A0F9HMG8</accession>
<evidence type="ECO:0000313" key="2">
    <source>
        <dbReference type="EMBL" id="KKM04377.1"/>
    </source>
</evidence>
<proteinExistence type="predicted"/>
<dbReference type="AlphaFoldDB" id="A0A0F9HMG8"/>
<feature type="region of interest" description="Disordered" evidence="1">
    <location>
        <begin position="67"/>
        <end position="98"/>
    </location>
</feature>
<name>A0A0F9HMG8_9ZZZZ</name>
<dbReference type="EMBL" id="LAZR01016465">
    <property type="protein sequence ID" value="KKM04377.1"/>
    <property type="molecule type" value="Genomic_DNA"/>
</dbReference>
<reference evidence="2" key="1">
    <citation type="journal article" date="2015" name="Nature">
        <title>Complex archaea that bridge the gap between prokaryotes and eukaryotes.</title>
        <authorList>
            <person name="Spang A."/>
            <person name="Saw J.H."/>
            <person name="Jorgensen S.L."/>
            <person name="Zaremba-Niedzwiedzka K."/>
            <person name="Martijn J."/>
            <person name="Lind A.E."/>
            <person name="van Eijk R."/>
            <person name="Schleper C."/>
            <person name="Guy L."/>
            <person name="Ettema T.J."/>
        </authorList>
    </citation>
    <scope>NUCLEOTIDE SEQUENCE</scope>
</reference>